<dbReference type="InterPro" id="IPR024051">
    <property type="entry name" value="AICAR_Tfase_dup_dom_sf"/>
</dbReference>
<evidence type="ECO:0000256" key="5">
    <source>
        <dbReference type="ARBA" id="ARBA00022755"/>
    </source>
</evidence>
<dbReference type="AlphaFoldDB" id="F5YPR4"/>
<reference evidence="10 11" key="2">
    <citation type="journal article" date="2011" name="ISME J.">
        <title>RNA-seq reveals cooperative metabolic interactions between two termite-gut spirochete species in co-culture.</title>
        <authorList>
            <person name="Rosenthal A.Z."/>
            <person name="Matson E.G."/>
            <person name="Eldar A."/>
            <person name="Leadbetter J.R."/>
        </authorList>
    </citation>
    <scope>NUCLEOTIDE SEQUENCE [LARGE SCALE GENOMIC DNA]</scope>
    <source>
        <strain evidence="11">ATCC BAA-887 / DSM 12427 / ZAS-2</strain>
    </source>
</reference>
<name>F5YPR4_TREPZ</name>
<dbReference type="EC" id="2.1.2.3" evidence="8"/>
<dbReference type="InterPro" id="IPR036914">
    <property type="entry name" value="MGS-like_dom_sf"/>
</dbReference>
<dbReference type="SUPFAM" id="SSF52335">
    <property type="entry name" value="Methylglyoxal synthase-like"/>
    <property type="match status" value="1"/>
</dbReference>
<dbReference type="GO" id="GO:0006189">
    <property type="term" value="P:'de novo' IMP biosynthetic process"/>
    <property type="evidence" value="ECO:0007669"/>
    <property type="project" value="UniProtKB-UniRule"/>
</dbReference>
<dbReference type="PANTHER" id="PTHR11692">
    <property type="entry name" value="BIFUNCTIONAL PURINE BIOSYNTHESIS PROTEIN PURH"/>
    <property type="match status" value="1"/>
</dbReference>
<dbReference type="FunFam" id="3.40.50.1380:FF:000001">
    <property type="entry name" value="Bifunctional purine biosynthesis protein PurH"/>
    <property type="match status" value="1"/>
</dbReference>
<comment type="pathway">
    <text evidence="2 8">Purine metabolism; IMP biosynthesis via de novo pathway; 5-formamido-1-(5-phospho-D-ribosyl)imidazole-4-carboxamide from 5-amino-1-(5-phospho-D-ribosyl)imidazole-4-carboxamide (10-formyl THF route): step 1/1.</text>
</comment>
<dbReference type="SUPFAM" id="SSF53927">
    <property type="entry name" value="Cytidine deaminase-like"/>
    <property type="match status" value="1"/>
</dbReference>
<comment type="domain">
    <text evidence="8">The IMP cyclohydrolase activity resides in the N-terminal region.</text>
</comment>
<evidence type="ECO:0000256" key="1">
    <source>
        <dbReference type="ARBA" id="ARBA00004844"/>
    </source>
</evidence>
<dbReference type="HOGENOM" id="CLU_016316_5_2_12"/>
<keyword evidence="4 8" id="KW-0808">Transferase</keyword>
<dbReference type="Pfam" id="PF01808">
    <property type="entry name" value="AICARFT_IMPCHas"/>
    <property type="match status" value="1"/>
</dbReference>
<keyword evidence="11" id="KW-1185">Reference proteome</keyword>
<dbReference type="NCBIfam" id="TIGR00355">
    <property type="entry name" value="purH"/>
    <property type="match status" value="1"/>
</dbReference>
<sequence length="553" mass="59584">MKKRALISVFYKDGILELASYLYGAGWEIVSTGGTAKHLQENNLPVTDVSTVTGFPECLDGRVKTLHPAIHAGLLARRDLASHMETLERQSFSTIDLVCVNLYPFFEKVQAGLSLEETVEFIDIGGPTMLRSAAKNYRDVLVLTDPGDYAETIKGLKADSISAEFRKHLAGKVFNLTSAYDAAISRYLLETGSPEPVEEYPAYWSISLKKAQELRYGENGHQSASFYVNTDRTGALGAMEQLQGKELSYNNIRDLDLAWKAVCAFGLPSDKLAPQGEDDVIRFLPEYRFSSQDAQVCCVAVKHNTPCGIALGGTLGEAYAKAFACDPVSIFGGIVASNVIMDAVTAEKLGELFLEIVVAPGYEPAALAILQKKKNLRVMRAPRGPREKQECVSVDGGLLVQEANRKLLEKWDVVTKAAPDPADIPDMLFGMRAVSYVKSNAIVAVKDRAAVGIGGGETNRIWAAELALSRGARTVADAAETGKGSAISPDGAPPRVLASDAFFPFPDVAEAAADAGIRTIIQVGGSNNDNLSIEACDKLGLAMVFTGTRHFKH</sequence>
<dbReference type="KEGG" id="tpi:TREPR_3778"/>
<dbReference type="InterPro" id="IPR011607">
    <property type="entry name" value="MGS-like_dom"/>
</dbReference>
<comment type="similarity">
    <text evidence="3 8">Belongs to the PurH family.</text>
</comment>
<keyword evidence="7 8" id="KW-0511">Multifunctional enzyme</keyword>
<gene>
    <name evidence="8" type="primary">purH</name>
    <name evidence="10" type="ordered locus">TREPR_3778</name>
</gene>
<dbReference type="PROSITE" id="PS51855">
    <property type="entry name" value="MGS"/>
    <property type="match status" value="1"/>
</dbReference>
<dbReference type="Gene3D" id="3.40.140.20">
    <property type="match status" value="2"/>
</dbReference>
<dbReference type="eggNOG" id="COG0138">
    <property type="taxonomic scope" value="Bacteria"/>
</dbReference>
<dbReference type="OrthoDB" id="9802065at2"/>
<dbReference type="EMBL" id="CP001843">
    <property type="protein sequence ID" value="AEF85000.1"/>
    <property type="molecule type" value="Genomic_DNA"/>
</dbReference>
<reference evidence="11" key="1">
    <citation type="submission" date="2009-12" db="EMBL/GenBank/DDBJ databases">
        <title>Complete sequence of Treponema primitia strain ZAS-2.</title>
        <authorList>
            <person name="Tetu S.G."/>
            <person name="Matson E."/>
            <person name="Ren Q."/>
            <person name="Seshadri R."/>
            <person name="Elbourne L."/>
            <person name="Hassan K.A."/>
            <person name="Durkin A."/>
            <person name="Radune D."/>
            <person name="Mohamoud Y."/>
            <person name="Shay R."/>
            <person name="Jin S."/>
            <person name="Zhang X."/>
            <person name="Lucey K."/>
            <person name="Ballor N.R."/>
            <person name="Ottesen E."/>
            <person name="Rosenthal R."/>
            <person name="Allen A."/>
            <person name="Leadbetter J.R."/>
            <person name="Paulsen I.T."/>
        </authorList>
    </citation>
    <scope>NUCLEOTIDE SEQUENCE [LARGE SCALE GENOMIC DNA]</scope>
    <source>
        <strain evidence="11">ATCC BAA-887 / DSM 12427 / ZAS-2</strain>
    </source>
</reference>
<dbReference type="InterPro" id="IPR002695">
    <property type="entry name" value="PurH-like"/>
</dbReference>
<comment type="pathway">
    <text evidence="1 8">Purine metabolism; IMP biosynthesis via de novo pathway; IMP from 5-formamido-1-(5-phospho-D-ribosyl)imidazole-4-carboxamide: step 1/1.</text>
</comment>
<dbReference type="GO" id="GO:0005829">
    <property type="term" value="C:cytosol"/>
    <property type="evidence" value="ECO:0007669"/>
    <property type="project" value="TreeGrafter"/>
</dbReference>
<dbReference type="EC" id="3.5.4.10" evidence="8"/>
<dbReference type="GO" id="GO:0003937">
    <property type="term" value="F:IMP cyclohydrolase activity"/>
    <property type="evidence" value="ECO:0007669"/>
    <property type="project" value="UniProtKB-UniRule"/>
</dbReference>
<evidence type="ECO:0000256" key="7">
    <source>
        <dbReference type="ARBA" id="ARBA00023268"/>
    </source>
</evidence>
<evidence type="ECO:0000313" key="10">
    <source>
        <dbReference type="EMBL" id="AEF85000.1"/>
    </source>
</evidence>
<comment type="catalytic activity">
    <reaction evidence="8">
        <text>IMP + H2O = 5-formamido-1-(5-phospho-D-ribosyl)imidazole-4-carboxamide</text>
        <dbReference type="Rhea" id="RHEA:18445"/>
        <dbReference type="ChEBI" id="CHEBI:15377"/>
        <dbReference type="ChEBI" id="CHEBI:58053"/>
        <dbReference type="ChEBI" id="CHEBI:58467"/>
        <dbReference type="EC" id="3.5.4.10"/>
    </reaction>
</comment>
<dbReference type="HAMAP" id="MF_00139">
    <property type="entry name" value="PurH"/>
    <property type="match status" value="1"/>
</dbReference>
<evidence type="ECO:0000256" key="8">
    <source>
        <dbReference type="HAMAP-Rule" id="MF_00139"/>
    </source>
</evidence>
<evidence type="ECO:0000256" key="3">
    <source>
        <dbReference type="ARBA" id="ARBA00007667"/>
    </source>
</evidence>
<proteinExistence type="inferred from homology"/>
<keyword evidence="6 8" id="KW-0378">Hydrolase</keyword>
<accession>F5YPR4</accession>
<evidence type="ECO:0000256" key="2">
    <source>
        <dbReference type="ARBA" id="ARBA00004954"/>
    </source>
</evidence>
<dbReference type="SMART" id="SM00851">
    <property type="entry name" value="MGS"/>
    <property type="match status" value="1"/>
</dbReference>
<feature type="domain" description="MGS-like" evidence="9">
    <location>
        <begin position="1"/>
        <end position="144"/>
    </location>
</feature>
<evidence type="ECO:0000313" key="11">
    <source>
        <dbReference type="Proteomes" id="UP000009223"/>
    </source>
</evidence>
<protein>
    <recommendedName>
        <fullName evidence="8">Bifunctional purine biosynthesis protein PurH</fullName>
    </recommendedName>
    <domain>
        <recommendedName>
            <fullName evidence="8">Phosphoribosylaminoimidazolecarboxamide formyltransferase</fullName>
            <ecNumber evidence="8">2.1.2.3</ecNumber>
        </recommendedName>
        <alternativeName>
            <fullName evidence="8">AICAR transformylase</fullName>
        </alternativeName>
    </domain>
    <domain>
        <recommendedName>
            <fullName evidence="8">IMP cyclohydrolase</fullName>
            <ecNumber evidence="8">3.5.4.10</ecNumber>
        </recommendedName>
        <alternativeName>
            <fullName evidence="8">ATIC</fullName>
        </alternativeName>
        <alternativeName>
            <fullName evidence="8">IMP synthase</fullName>
        </alternativeName>
        <alternativeName>
            <fullName evidence="8">Inosinicase</fullName>
        </alternativeName>
    </domain>
</protein>
<dbReference type="STRING" id="545694.TREPR_3778"/>
<comment type="catalytic activity">
    <reaction evidence="8">
        <text>(6R)-10-formyltetrahydrofolate + 5-amino-1-(5-phospho-beta-D-ribosyl)imidazole-4-carboxamide = 5-formamido-1-(5-phospho-D-ribosyl)imidazole-4-carboxamide + (6S)-5,6,7,8-tetrahydrofolate</text>
        <dbReference type="Rhea" id="RHEA:22192"/>
        <dbReference type="ChEBI" id="CHEBI:57453"/>
        <dbReference type="ChEBI" id="CHEBI:58467"/>
        <dbReference type="ChEBI" id="CHEBI:58475"/>
        <dbReference type="ChEBI" id="CHEBI:195366"/>
        <dbReference type="EC" id="2.1.2.3"/>
    </reaction>
</comment>
<keyword evidence="5 8" id="KW-0658">Purine biosynthesis</keyword>
<dbReference type="PIRSF" id="PIRSF000414">
    <property type="entry name" value="AICARFT_IMPCHas"/>
    <property type="match status" value="1"/>
</dbReference>
<dbReference type="PANTHER" id="PTHR11692:SF0">
    <property type="entry name" value="BIFUNCTIONAL PURINE BIOSYNTHESIS PROTEIN ATIC"/>
    <property type="match status" value="1"/>
</dbReference>
<dbReference type="GO" id="GO:0004643">
    <property type="term" value="F:phosphoribosylaminoimidazolecarboxamide formyltransferase activity"/>
    <property type="evidence" value="ECO:0007669"/>
    <property type="project" value="UniProtKB-UniRule"/>
</dbReference>
<evidence type="ECO:0000259" key="9">
    <source>
        <dbReference type="PROSITE" id="PS51855"/>
    </source>
</evidence>
<dbReference type="Pfam" id="PF02142">
    <property type="entry name" value="MGS"/>
    <property type="match status" value="1"/>
</dbReference>
<evidence type="ECO:0000256" key="4">
    <source>
        <dbReference type="ARBA" id="ARBA00022679"/>
    </source>
</evidence>
<organism evidence="10 11">
    <name type="scientific">Treponema primitia (strain ATCC BAA-887 / DSM 12427 / ZAS-2)</name>
    <dbReference type="NCBI Taxonomy" id="545694"/>
    <lineage>
        <taxon>Bacteria</taxon>
        <taxon>Pseudomonadati</taxon>
        <taxon>Spirochaetota</taxon>
        <taxon>Spirochaetia</taxon>
        <taxon>Spirochaetales</taxon>
        <taxon>Treponemataceae</taxon>
        <taxon>Treponema</taxon>
    </lineage>
</organism>
<dbReference type="SMART" id="SM00798">
    <property type="entry name" value="AICARFT_IMPCHas"/>
    <property type="match status" value="1"/>
</dbReference>
<dbReference type="Proteomes" id="UP000009223">
    <property type="component" value="Chromosome"/>
</dbReference>
<dbReference type="NCBIfam" id="NF002049">
    <property type="entry name" value="PRK00881.1"/>
    <property type="match status" value="1"/>
</dbReference>
<dbReference type="CDD" id="cd01421">
    <property type="entry name" value="IMPCH"/>
    <property type="match status" value="1"/>
</dbReference>
<evidence type="ECO:0000256" key="6">
    <source>
        <dbReference type="ARBA" id="ARBA00022801"/>
    </source>
</evidence>
<dbReference type="InterPro" id="IPR016193">
    <property type="entry name" value="Cytidine_deaminase-like"/>
</dbReference>
<dbReference type="UniPathway" id="UPA00074">
    <property type="reaction ID" value="UER00133"/>
</dbReference>
<dbReference type="Gene3D" id="3.40.50.1380">
    <property type="entry name" value="Methylglyoxal synthase-like domain"/>
    <property type="match status" value="1"/>
</dbReference>